<proteinExistence type="predicted"/>
<dbReference type="EMBL" id="KQ964251">
    <property type="protein sequence ID" value="KXJ90838.1"/>
    <property type="molecule type" value="Genomic_DNA"/>
</dbReference>
<sequence length="228" mass="25279">MDETNNTYRRVDAQFPLSSVTQANIKRYAKRQSILVRSHNLTVGQSLWKQNVASRLMIIRLDSDDSAGFSFCATEVYPRKPWRKQHMGGLSFALPSRLLQSQLVERTAILFKDQGGHAFLLVLDPSNRTHGEIGVQILSGLNTSSGGHTDISDAIMNDAVTVPSDGHIHHAAGARWRIMVDVRTAEHACIVTLQPHRHDRRARADSGFVPRKRPAITPVGTVQVVQGC</sequence>
<evidence type="ECO:0000313" key="2">
    <source>
        <dbReference type="Proteomes" id="UP000070501"/>
    </source>
</evidence>
<name>A0A136J0W7_9PEZI</name>
<dbReference type="Proteomes" id="UP000070501">
    <property type="component" value="Unassembled WGS sequence"/>
</dbReference>
<protein>
    <submittedName>
        <fullName evidence="1">Uncharacterized protein</fullName>
    </submittedName>
</protein>
<dbReference type="AlphaFoldDB" id="A0A136J0W7"/>
<accession>A0A136J0W7</accession>
<keyword evidence="2" id="KW-1185">Reference proteome</keyword>
<dbReference type="InParanoid" id="A0A136J0W7"/>
<reference evidence="2" key="1">
    <citation type="submission" date="2016-02" db="EMBL/GenBank/DDBJ databases">
        <title>Draft genome sequence of Microdochium bolleyi, a fungal endophyte of beachgrass.</title>
        <authorList>
            <consortium name="DOE Joint Genome Institute"/>
            <person name="David A.S."/>
            <person name="May G."/>
            <person name="Haridas S."/>
            <person name="Lim J."/>
            <person name="Wang M."/>
            <person name="Labutti K."/>
            <person name="Lipzen A."/>
            <person name="Barry K."/>
            <person name="Grigoriev I.V."/>
        </authorList>
    </citation>
    <scope>NUCLEOTIDE SEQUENCE [LARGE SCALE GENOMIC DNA]</scope>
    <source>
        <strain evidence="2">J235TASD1</strain>
    </source>
</reference>
<gene>
    <name evidence="1" type="ORF">Micbo1qcDRAFT_163484</name>
</gene>
<dbReference type="OrthoDB" id="10336387at2759"/>
<evidence type="ECO:0000313" key="1">
    <source>
        <dbReference type="EMBL" id="KXJ90838.1"/>
    </source>
</evidence>
<organism evidence="1 2">
    <name type="scientific">Microdochium bolleyi</name>
    <dbReference type="NCBI Taxonomy" id="196109"/>
    <lineage>
        <taxon>Eukaryota</taxon>
        <taxon>Fungi</taxon>
        <taxon>Dikarya</taxon>
        <taxon>Ascomycota</taxon>
        <taxon>Pezizomycotina</taxon>
        <taxon>Sordariomycetes</taxon>
        <taxon>Xylariomycetidae</taxon>
        <taxon>Xylariales</taxon>
        <taxon>Microdochiaceae</taxon>
        <taxon>Microdochium</taxon>
    </lineage>
</organism>